<evidence type="ECO:0000313" key="1">
    <source>
        <dbReference type="EMBL" id="QRC95130.1"/>
    </source>
</evidence>
<protein>
    <submittedName>
        <fullName evidence="1">Uncharacterized protein</fullName>
    </submittedName>
</protein>
<dbReference type="VEuPathDB" id="FungiDB:JI435_431820"/>
<sequence length="179" mass="20218">MLEGELYVDFGYKRVLLTPSEGDLEIPAWARNRVIPLPPSEDRNAPGSYSMVPEQSDYMLDAIFYENYYRYMDHALAPGGEGISVIQVLCVSLFLSVALNGQGSVSHKFQMFDRGGSCLALPNSIPFSLTLSKAMTVVFGRWLGVILGYQPYYKEWTTDRETAKQRMSTSIFTSRFVRD</sequence>
<gene>
    <name evidence="1" type="ORF">JI435_431820</name>
</gene>
<proteinExistence type="predicted"/>
<dbReference type="EMBL" id="CP069027">
    <property type="protein sequence ID" value="QRC95130.1"/>
    <property type="molecule type" value="Genomic_DNA"/>
</dbReference>
<organism evidence="1 2">
    <name type="scientific">Phaeosphaeria nodorum (strain SN15 / ATCC MYA-4574 / FGSC 10173)</name>
    <name type="common">Glume blotch fungus</name>
    <name type="synonym">Parastagonospora nodorum</name>
    <dbReference type="NCBI Taxonomy" id="321614"/>
    <lineage>
        <taxon>Eukaryota</taxon>
        <taxon>Fungi</taxon>
        <taxon>Dikarya</taxon>
        <taxon>Ascomycota</taxon>
        <taxon>Pezizomycotina</taxon>
        <taxon>Dothideomycetes</taxon>
        <taxon>Pleosporomycetidae</taxon>
        <taxon>Pleosporales</taxon>
        <taxon>Pleosporineae</taxon>
        <taxon>Phaeosphaeriaceae</taxon>
        <taxon>Parastagonospora</taxon>
    </lineage>
</organism>
<dbReference type="Proteomes" id="UP000663193">
    <property type="component" value="Chromosome 5"/>
</dbReference>
<name>A0A7U2HX42_PHANO</name>
<dbReference type="OrthoDB" id="9976870at2759"/>
<dbReference type="AlphaFoldDB" id="A0A7U2HX42"/>
<accession>A0A7U2HX42</accession>
<evidence type="ECO:0000313" key="2">
    <source>
        <dbReference type="Proteomes" id="UP000663193"/>
    </source>
</evidence>
<keyword evidence="2" id="KW-1185">Reference proteome</keyword>
<reference evidence="2" key="1">
    <citation type="journal article" date="2021" name="BMC Genomics">
        <title>Chromosome-level genome assembly and manually-curated proteome of model necrotroph Parastagonospora nodorum Sn15 reveals a genome-wide trove of candidate effector homologs, and redundancy of virulence-related functions within an accessory chromosome.</title>
        <authorList>
            <person name="Bertazzoni S."/>
            <person name="Jones D.A.B."/>
            <person name="Phan H.T."/>
            <person name="Tan K.-C."/>
            <person name="Hane J.K."/>
        </authorList>
    </citation>
    <scope>NUCLEOTIDE SEQUENCE [LARGE SCALE GENOMIC DNA]</scope>
    <source>
        <strain evidence="2">SN15 / ATCC MYA-4574 / FGSC 10173)</strain>
    </source>
</reference>